<protein>
    <submittedName>
        <fullName evidence="2">Uncharacterized protein</fullName>
    </submittedName>
</protein>
<dbReference type="Proteomes" id="UP000309893">
    <property type="component" value="Unassembled WGS sequence"/>
</dbReference>
<feature type="transmembrane region" description="Helical" evidence="1">
    <location>
        <begin position="112"/>
        <end position="131"/>
    </location>
</feature>
<comment type="caution">
    <text evidence="2">The sequence shown here is derived from an EMBL/GenBank/DDBJ whole genome shotgun (WGS) entry which is preliminary data.</text>
</comment>
<gene>
    <name evidence="2" type="ORF">E5344_12620</name>
</gene>
<sequence length="155" mass="16578">MSVSPGIRVTLVVVALFNLVSALAGCVLLVVAGGDSVGMPNEWLARTPFASWAWPGLILGVVVGGTQLVTLIAQRRRYVLAWGLHAASGLVMMIWIFVEIALLLVWSPLHGVYFLTGLVQTVLAVLALGAWPQPFFARMPRRSRTGVGNTTDTPA</sequence>
<feature type="transmembrane region" description="Helical" evidence="1">
    <location>
        <begin position="52"/>
        <end position="72"/>
    </location>
</feature>
<proteinExistence type="predicted"/>
<keyword evidence="1" id="KW-1133">Transmembrane helix</keyword>
<dbReference type="RefSeq" id="WP_135949843.1">
    <property type="nucleotide sequence ID" value="NZ_SRYO01000008.1"/>
</dbReference>
<evidence type="ECO:0000256" key="1">
    <source>
        <dbReference type="SAM" id="Phobius"/>
    </source>
</evidence>
<accession>A0A4S2D0Y3</accession>
<reference evidence="2 3" key="1">
    <citation type="submission" date="2019-04" db="EMBL/GenBank/DDBJ databases">
        <title>Microbes associate with the intestines of laboratory mice.</title>
        <authorList>
            <person name="Navarre W."/>
            <person name="Wong E."/>
            <person name="Huang K."/>
            <person name="Tropini C."/>
            <person name="Ng K."/>
            <person name="Yu B."/>
        </authorList>
    </citation>
    <scope>NUCLEOTIDE SEQUENCE [LARGE SCALE GENOMIC DNA]</scope>
    <source>
        <strain evidence="2 3">NM46_B2-13</strain>
    </source>
</reference>
<keyword evidence="1" id="KW-0812">Transmembrane</keyword>
<feature type="transmembrane region" description="Helical" evidence="1">
    <location>
        <begin position="79"/>
        <end position="106"/>
    </location>
</feature>
<evidence type="ECO:0000313" key="2">
    <source>
        <dbReference type="EMBL" id="TGY35118.1"/>
    </source>
</evidence>
<dbReference type="AlphaFoldDB" id="A0A4S2D0Y3"/>
<dbReference type="OrthoDB" id="4481055at2"/>
<keyword evidence="1" id="KW-0472">Membrane</keyword>
<feature type="transmembrane region" description="Helical" evidence="1">
    <location>
        <begin position="12"/>
        <end position="32"/>
    </location>
</feature>
<dbReference type="EMBL" id="SRYO01000008">
    <property type="protein sequence ID" value="TGY35118.1"/>
    <property type="molecule type" value="Genomic_DNA"/>
</dbReference>
<organism evidence="2 3">
    <name type="scientific">Microbacterium laevaniformans</name>
    <dbReference type="NCBI Taxonomy" id="36807"/>
    <lineage>
        <taxon>Bacteria</taxon>
        <taxon>Bacillati</taxon>
        <taxon>Actinomycetota</taxon>
        <taxon>Actinomycetes</taxon>
        <taxon>Micrococcales</taxon>
        <taxon>Microbacteriaceae</taxon>
        <taxon>Microbacterium</taxon>
    </lineage>
</organism>
<name>A0A4S2D0Y3_9MICO</name>
<evidence type="ECO:0000313" key="3">
    <source>
        <dbReference type="Proteomes" id="UP000309893"/>
    </source>
</evidence>